<reference evidence="1 2" key="1">
    <citation type="submission" date="2016-10" db="EMBL/GenBank/DDBJ databases">
        <title>The genome sequence of Colletotrichum fioriniae PJ7.</title>
        <authorList>
            <person name="Baroncelli R."/>
        </authorList>
    </citation>
    <scope>NUCLEOTIDE SEQUENCE [LARGE SCALE GENOMIC DNA]</scope>
    <source>
        <strain evidence="1">Col 31</strain>
    </source>
</reference>
<comment type="caution">
    <text evidence="1">The sequence shown here is derived from an EMBL/GenBank/DDBJ whole genome shotgun (WGS) entry which is preliminary data.</text>
</comment>
<sequence length="48" mass="5538">MIKPPFAPTPPPFLFFFSIFPVFMRPNHCPTTRLRVCVLSSSPWISQT</sequence>
<keyword evidence="2" id="KW-1185">Reference proteome</keyword>
<proteinExistence type="predicted"/>
<dbReference type="Proteomes" id="UP001239795">
    <property type="component" value="Unassembled WGS sequence"/>
</dbReference>
<name>A0AAI9UIG5_9PEZI</name>
<evidence type="ECO:0000313" key="1">
    <source>
        <dbReference type="EMBL" id="KAK1459058.1"/>
    </source>
</evidence>
<evidence type="ECO:0000313" key="2">
    <source>
        <dbReference type="Proteomes" id="UP001239795"/>
    </source>
</evidence>
<gene>
    <name evidence="1" type="ORF">CMEL01_02057</name>
</gene>
<dbReference type="AlphaFoldDB" id="A0AAI9UIG5"/>
<dbReference type="EMBL" id="MLGG01000013">
    <property type="protein sequence ID" value="KAK1459058.1"/>
    <property type="molecule type" value="Genomic_DNA"/>
</dbReference>
<protein>
    <submittedName>
        <fullName evidence="1">Uncharacterized protein</fullName>
    </submittedName>
</protein>
<organism evidence="1 2">
    <name type="scientific">Colletotrichum melonis</name>
    <dbReference type="NCBI Taxonomy" id="1209925"/>
    <lineage>
        <taxon>Eukaryota</taxon>
        <taxon>Fungi</taxon>
        <taxon>Dikarya</taxon>
        <taxon>Ascomycota</taxon>
        <taxon>Pezizomycotina</taxon>
        <taxon>Sordariomycetes</taxon>
        <taxon>Hypocreomycetidae</taxon>
        <taxon>Glomerellales</taxon>
        <taxon>Glomerellaceae</taxon>
        <taxon>Colletotrichum</taxon>
        <taxon>Colletotrichum acutatum species complex</taxon>
    </lineage>
</organism>
<accession>A0AAI9UIG5</accession>